<dbReference type="AlphaFoldDB" id="A0A9N8WP99"/>
<evidence type="ECO:0000313" key="2">
    <source>
        <dbReference type="Proteomes" id="UP000789570"/>
    </source>
</evidence>
<comment type="caution">
    <text evidence="1">The sequence shown here is derived from an EMBL/GenBank/DDBJ whole genome shotgun (WGS) entry which is preliminary data.</text>
</comment>
<name>A0A9N8WP99_9GLOM</name>
<gene>
    <name evidence="1" type="ORF">FCALED_LOCUS3254</name>
</gene>
<dbReference type="OrthoDB" id="2327944at2759"/>
<sequence length="364" mass="42592">MENTQNYKVWEKKNQITSLKIKSNLIDLELKIDRLQTLKDKIRIISTASETEVKPIYNDLTFSDEESSSSVLTMDVFSETSSQMPNQEQEDTKMIPLIIINKTIQAVARAFFEKMHMYSDSRNKNEDTIVHDYVHDTFKEIFCDLNYEIIWANTESLSSREHRATYGRSKGRKPDITIYRIMKKEESEETYKDEREEACFIEVKHFSVTRNSKIGGYNLYKVTIFCQGGISRIISSRENTPELKSFGGHICKGYIYLGIMDLEYDGNYRYFQLFEIKLAQKLSEFNLIRKLIIETFYFKCRIDSSYSNKNSRGSSSKIDNVSPCRNNFSRHPTITPKAPRSTMIPEINLIEETKWVNKRKSKSL</sequence>
<protein>
    <submittedName>
        <fullName evidence="1">8038_t:CDS:1</fullName>
    </submittedName>
</protein>
<keyword evidence="2" id="KW-1185">Reference proteome</keyword>
<proteinExistence type="predicted"/>
<organism evidence="1 2">
    <name type="scientific">Funneliformis caledonium</name>
    <dbReference type="NCBI Taxonomy" id="1117310"/>
    <lineage>
        <taxon>Eukaryota</taxon>
        <taxon>Fungi</taxon>
        <taxon>Fungi incertae sedis</taxon>
        <taxon>Mucoromycota</taxon>
        <taxon>Glomeromycotina</taxon>
        <taxon>Glomeromycetes</taxon>
        <taxon>Glomerales</taxon>
        <taxon>Glomeraceae</taxon>
        <taxon>Funneliformis</taxon>
    </lineage>
</organism>
<reference evidence="1" key="1">
    <citation type="submission" date="2021-06" db="EMBL/GenBank/DDBJ databases">
        <authorList>
            <person name="Kallberg Y."/>
            <person name="Tangrot J."/>
            <person name="Rosling A."/>
        </authorList>
    </citation>
    <scope>NUCLEOTIDE SEQUENCE</scope>
    <source>
        <strain evidence="1">UK204</strain>
    </source>
</reference>
<dbReference type="Proteomes" id="UP000789570">
    <property type="component" value="Unassembled WGS sequence"/>
</dbReference>
<dbReference type="EMBL" id="CAJVPQ010000555">
    <property type="protein sequence ID" value="CAG8491832.1"/>
    <property type="molecule type" value="Genomic_DNA"/>
</dbReference>
<evidence type="ECO:0000313" key="1">
    <source>
        <dbReference type="EMBL" id="CAG8491832.1"/>
    </source>
</evidence>
<accession>A0A9N8WP99</accession>